<proteinExistence type="predicted"/>
<reference evidence="1 2" key="1">
    <citation type="submission" date="2017-10" db="EMBL/GenBank/DDBJ databases">
        <authorList>
            <person name="Regsiter A."/>
            <person name="William W."/>
        </authorList>
    </citation>
    <scope>NUCLEOTIDE SEQUENCE [LARGE SCALE GENOMIC DNA]</scope>
    <source>
        <strain evidence="1 2">CFBP6991</strain>
    </source>
</reference>
<dbReference type="Proteomes" id="UP000234345">
    <property type="component" value="Unassembled WGS sequence"/>
</dbReference>
<gene>
    <name evidence="1" type="ORF">XFF6991_390069</name>
</gene>
<accession>A0A7Z7IZR5</accession>
<evidence type="ECO:0000313" key="2">
    <source>
        <dbReference type="Proteomes" id="UP000234345"/>
    </source>
</evidence>
<organism evidence="1 2">
    <name type="scientific">Xanthomonas campestris pv. phaseoli</name>
    <dbReference type="NCBI Taxonomy" id="317013"/>
    <lineage>
        <taxon>Bacteria</taxon>
        <taxon>Pseudomonadati</taxon>
        <taxon>Pseudomonadota</taxon>
        <taxon>Gammaproteobacteria</taxon>
        <taxon>Lysobacterales</taxon>
        <taxon>Lysobacteraceae</taxon>
        <taxon>Xanthomonas</taxon>
    </lineage>
</organism>
<evidence type="ECO:0000313" key="1">
    <source>
        <dbReference type="EMBL" id="SOO24621.1"/>
    </source>
</evidence>
<sequence length="81" mass="9000">MPGEGMPVLQYRTVHGPSCQTPDLNRVSRSPDSVVNTSSQISDVAATALQCSISGRRQTLRRSILRNALCERDCYHRRVLS</sequence>
<dbReference type="AlphaFoldDB" id="A0A7Z7IZR5"/>
<name>A0A7Z7IZR5_XANCH</name>
<comment type="caution">
    <text evidence="1">The sequence shown here is derived from an EMBL/GenBank/DDBJ whole genome shotgun (WGS) entry which is preliminary data.</text>
</comment>
<protein>
    <submittedName>
        <fullName evidence="1">Uncharacterized protein</fullName>
    </submittedName>
</protein>
<dbReference type="EMBL" id="OCZC01000065">
    <property type="protein sequence ID" value="SOO24621.1"/>
    <property type="molecule type" value="Genomic_DNA"/>
</dbReference>